<dbReference type="RefSeq" id="XP_033532730.1">
    <property type="nucleotide sequence ID" value="XM_033676537.1"/>
</dbReference>
<keyword evidence="1" id="KW-0677">Repeat</keyword>
<evidence type="ECO:0008006" key="7">
    <source>
        <dbReference type="Google" id="ProtNLM"/>
    </source>
</evidence>
<proteinExistence type="predicted"/>
<sequence length="71" mass="7658">GQVDVNSNDSYGRTPLLAAAESGHEAVVKLLLETGQVNVDSKDRSGWMPLLRVTWNGHKAVVKLLQSSIVT</sequence>
<dbReference type="InterPro" id="IPR002110">
    <property type="entry name" value="Ankyrin_rpt"/>
</dbReference>
<dbReference type="PROSITE" id="PS50088">
    <property type="entry name" value="ANK_REPEAT"/>
    <property type="match status" value="1"/>
</dbReference>
<gene>
    <name evidence="4 6" type="ORF">P152DRAFT_399801</name>
</gene>
<reference evidence="4 6" key="1">
    <citation type="submission" date="2020-01" db="EMBL/GenBank/DDBJ databases">
        <authorList>
            <consortium name="DOE Joint Genome Institute"/>
            <person name="Haridas S."/>
            <person name="Albert R."/>
            <person name="Binder M."/>
            <person name="Bloem J."/>
            <person name="Labutti K."/>
            <person name="Salamov A."/>
            <person name="Andreopoulos B."/>
            <person name="Baker S.E."/>
            <person name="Barry K."/>
            <person name="Bills G."/>
            <person name="Bluhm B.H."/>
            <person name="Cannon C."/>
            <person name="Castanera R."/>
            <person name="Culley D.E."/>
            <person name="Daum C."/>
            <person name="Ezra D."/>
            <person name="Gonzalez J.B."/>
            <person name="Henrissat B."/>
            <person name="Kuo A."/>
            <person name="Liang C."/>
            <person name="Lipzen A."/>
            <person name="Lutzoni F."/>
            <person name="Magnuson J."/>
            <person name="Mondo S."/>
            <person name="Nolan M."/>
            <person name="Ohm R."/>
            <person name="Pangilinan J."/>
            <person name="Park H.-J."/>
            <person name="Ramirez L."/>
            <person name="Alfaro M."/>
            <person name="Sun H."/>
            <person name="Tritt A."/>
            <person name="Yoshinaga Y."/>
            <person name="Zwiers L.-H."/>
            <person name="Turgeon B.G."/>
            <person name="Goodwin S.B."/>
            <person name="Spatafora J.W."/>
            <person name="Crous P.W."/>
            <person name="Grigoriev I.V."/>
        </authorList>
    </citation>
    <scope>NUCLEOTIDE SEQUENCE</scope>
    <source>
        <strain evidence="4 6">CBS 781.70</strain>
    </source>
</reference>
<dbReference type="OrthoDB" id="341259at2759"/>
<reference evidence="6" key="3">
    <citation type="submission" date="2025-04" db="UniProtKB">
        <authorList>
            <consortium name="RefSeq"/>
        </authorList>
    </citation>
    <scope>IDENTIFICATION</scope>
    <source>
        <strain evidence="6">CBS 781.70</strain>
    </source>
</reference>
<dbReference type="SUPFAM" id="SSF48403">
    <property type="entry name" value="Ankyrin repeat"/>
    <property type="match status" value="1"/>
</dbReference>
<dbReference type="Pfam" id="PF12796">
    <property type="entry name" value="Ank_2"/>
    <property type="match status" value="1"/>
</dbReference>
<accession>A0A6G1FZV9</accession>
<dbReference type="AlphaFoldDB" id="A0A6G1FZV9"/>
<dbReference type="PANTHER" id="PTHR24171">
    <property type="entry name" value="ANKYRIN REPEAT DOMAIN-CONTAINING PROTEIN 39-RELATED"/>
    <property type="match status" value="1"/>
</dbReference>
<feature type="repeat" description="ANK" evidence="3">
    <location>
        <begin position="11"/>
        <end position="35"/>
    </location>
</feature>
<dbReference type="GeneID" id="54417107"/>
<evidence type="ECO:0000313" key="6">
    <source>
        <dbReference type="RefSeq" id="XP_033532730.1"/>
    </source>
</evidence>
<keyword evidence="2 3" id="KW-0040">ANK repeat</keyword>
<evidence type="ECO:0000313" key="4">
    <source>
        <dbReference type="EMBL" id="KAF1811099.1"/>
    </source>
</evidence>
<dbReference type="EMBL" id="ML975163">
    <property type="protein sequence ID" value="KAF1811099.1"/>
    <property type="molecule type" value="Genomic_DNA"/>
</dbReference>
<organism evidence="4">
    <name type="scientific">Eremomyces bilateralis CBS 781.70</name>
    <dbReference type="NCBI Taxonomy" id="1392243"/>
    <lineage>
        <taxon>Eukaryota</taxon>
        <taxon>Fungi</taxon>
        <taxon>Dikarya</taxon>
        <taxon>Ascomycota</taxon>
        <taxon>Pezizomycotina</taxon>
        <taxon>Dothideomycetes</taxon>
        <taxon>Dothideomycetes incertae sedis</taxon>
        <taxon>Eremomycetales</taxon>
        <taxon>Eremomycetaceae</taxon>
        <taxon>Eremomyces</taxon>
    </lineage>
</organism>
<evidence type="ECO:0000256" key="1">
    <source>
        <dbReference type="ARBA" id="ARBA00022737"/>
    </source>
</evidence>
<dbReference type="PROSITE" id="PS50297">
    <property type="entry name" value="ANK_REP_REGION"/>
    <property type="match status" value="1"/>
</dbReference>
<keyword evidence="5" id="KW-1185">Reference proteome</keyword>
<name>A0A6G1FZV9_9PEZI</name>
<evidence type="ECO:0000313" key="5">
    <source>
        <dbReference type="Proteomes" id="UP000504638"/>
    </source>
</evidence>
<protein>
    <recommendedName>
        <fullName evidence="7">Ankyrin</fullName>
    </recommendedName>
</protein>
<dbReference type="Proteomes" id="UP000504638">
    <property type="component" value="Unplaced"/>
</dbReference>
<evidence type="ECO:0000256" key="2">
    <source>
        <dbReference type="ARBA" id="ARBA00023043"/>
    </source>
</evidence>
<reference evidence="6" key="2">
    <citation type="submission" date="2020-04" db="EMBL/GenBank/DDBJ databases">
        <authorList>
            <consortium name="NCBI Genome Project"/>
        </authorList>
    </citation>
    <scope>NUCLEOTIDE SEQUENCE</scope>
    <source>
        <strain evidence="6">CBS 781.70</strain>
    </source>
</reference>
<dbReference type="SMART" id="SM00248">
    <property type="entry name" value="ANK"/>
    <property type="match status" value="1"/>
</dbReference>
<feature type="non-terminal residue" evidence="4">
    <location>
        <position position="1"/>
    </location>
</feature>
<evidence type="ECO:0000256" key="3">
    <source>
        <dbReference type="PROSITE-ProRule" id="PRU00023"/>
    </source>
</evidence>
<dbReference type="Gene3D" id="1.25.40.20">
    <property type="entry name" value="Ankyrin repeat-containing domain"/>
    <property type="match status" value="1"/>
</dbReference>
<dbReference type="InterPro" id="IPR036770">
    <property type="entry name" value="Ankyrin_rpt-contain_sf"/>
</dbReference>